<dbReference type="PANTHER" id="PTHR38782:SF1">
    <property type="entry name" value="SIGMA-E FACTOR REGULATORY PROTEIN RSEB"/>
    <property type="match status" value="1"/>
</dbReference>
<protein>
    <submittedName>
        <fullName evidence="8">Sigma E regulatory protein, MucB/RseB</fullName>
    </submittedName>
</protein>
<dbReference type="GO" id="GO:0032885">
    <property type="term" value="P:regulation of polysaccharide biosynthetic process"/>
    <property type="evidence" value="ECO:0007669"/>
    <property type="project" value="TreeGrafter"/>
</dbReference>
<gene>
    <name evidence="8" type="ordered locus">Dd703_2789</name>
</gene>
<dbReference type="PANTHER" id="PTHR38782">
    <property type="match status" value="1"/>
</dbReference>
<dbReference type="eggNOG" id="COG3026">
    <property type="taxonomic scope" value="Bacteria"/>
</dbReference>
<comment type="subcellular location">
    <subcellularLocation>
        <location evidence="1">Periplasm</location>
    </subcellularLocation>
</comment>
<evidence type="ECO:0000259" key="6">
    <source>
        <dbReference type="Pfam" id="PF03888"/>
    </source>
</evidence>
<evidence type="ECO:0000256" key="5">
    <source>
        <dbReference type="SAM" id="SignalP"/>
    </source>
</evidence>
<dbReference type="STRING" id="579405.Dd703_2789"/>
<dbReference type="Pfam" id="PF17188">
    <property type="entry name" value="MucB_RseB_C"/>
    <property type="match status" value="1"/>
</dbReference>
<dbReference type="EMBL" id="CP001654">
    <property type="protein sequence ID" value="ACS86566.1"/>
    <property type="molecule type" value="Genomic_DNA"/>
</dbReference>
<feature type="chain" id="PRO_5002961675" evidence="5">
    <location>
        <begin position="24"/>
        <end position="318"/>
    </location>
</feature>
<evidence type="ECO:0000256" key="2">
    <source>
        <dbReference type="ARBA" id="ARBA00008150"/>
    </source>
</evidence>
<dbReference type="Proteomes" id="UP000002734">
    <property type="component" value="Chromosome"/>
</dbReference>
<feature type="domain" description="MucB/RseB C-terminal" evidence="7">
    <location>
        <begin position="219"/>
        <end position="312"/>
    </location>
</feature>
<dbReference type="GO" id="GO:0045152">
    <property type="term" value="F:antisigma factor binding"/>
    <property type="evidence" value="ECO:0007669"/>
    <property type="project" value="TreeGrafter"/>
</dbReference>
<dbReference type="RefSeq" id="WP_015854471.1">
    <property type="nucleotide sequence ID" value="NC_012880.1"/>
</dbReference>
<evidence type="ECO:0000313" key="9">
    <source>
        <dbReference type="Proteomes" id="UP000002734"/>
    </source>
</evidence>
<keyword evidence="3 5" id="KW-0732">Signal</keyword>
<dbReference type="InterPro" id="IPR038484">
    <property type="entry name" value="MucB/RseB_C_sf"/>
</dbReference>
<dbReference type="CDD" id="cd16327">
    <property type="entry name" value="RseB"/>
    <property type="match status" value="1"/>
</dbReference>
<dbReference type="PIRSF" id="PIRSF005427">
    <property type="entry name" value="RseB"/>
    <property type="match status" value="1"/>
</dbReference>
<dbReference type="InterPro" id="IPR033436">
    <property type="entry name" value="MucB/RseB_C"/>
</dbReference>
<evidence type="ECO:0000259" key="7">
    <source>
        <dbReference type="Pfam" id="PF17188"/>
    </source>
</evidence>
<evidence type="ECO:0000256" key="3">
    <source>
        <dbReference type="ARBA" id="ARBA00022729"/>
    </source>
</evidence>
<evidence type="ECO:0000256" key="1">
    <source>
        <dbReference type="ARBA" id="ARBA00004418"/>
    </source>
</evidence>
<reference evidence="8" key="1">
    <citation type="submission" date="2009-06" db="EMBL/GenBank/DDBJ databases">
        <title>Complete sequence of Dickeya dadantii Ech703.</title>
        <authorList>
            <consortium name="US DOE Joint Genome Institute"/>
            <person name="Lucas S."/>
            <person name="Copeland A."/>
            <person name="Lapidus A."/>
            <person name="Glavina del Rio T."/>
            <person name="Dalin E."/>
            <person name="Tice H."/>
            <person name="Bruce D."/>
            <person name="Goodwin L."/>
            <person name="Pitluck S."/>
            <person name="Chertkov O."/>
            <person name="Brettin T."/>
            <person name="Detter J.C."/>
            <person name="Han C."/>
            <person name="Larimer F."/>
            <person name="Land M."/>
            <person name="Hauser L."/>
            <person name="Kyrpides N."/>
            <person name="Mikhailova N."/>
            <person name="Balakrishnan V."/>
            <person name="Glasner J."/>
            <person name="Perna N.T."/>
        </authorList>
    </citation>
    <scope>NUCLEOTIDE SEQUENCE [LARGE SCALE GENOMIC DNA]</scope>
    <source>
        <strain evidence="8">Ech703</strain>
    </source>
</reference>
<dbReference type="AlphaFoldDB" id="C6CAR8"/>
<dbReference type="InterPro" id="IPR033434">
    <property type="entry name" value="MucB/RseB_N"/>
</dbReference>
<dbReference type="Gene3D" id="3.30.200.100">
    <property type="entry name" value="MucB/RseB, C-terminal domain"/>
    <property type="match status" value="1"/>
</dbReference>
<accession>C6CAR8</accession>
<feature type="domain" description="MucB/RseB N-terminal" evidence="6">
    <location>
        <begin position="28"/>
        <end position="198"/>
    </location>
</feature>
<dbReference type="NCBIfam" id="NF006990">
    <property type="entry name" value="PRK09455.1"/>
    <property type="match status" value="1"/>
</dbReference>
<dbReference type="HOGENOM" id="CLU_054710_1_0_6"/>
<comment type="similarity">
    <text evidence="2">Belongs to the RseB family.</text>
</comment>
<dbReference type="Gene3D" id="2.50.20.10">
    <property type="entry name" value="Lipoprotein localisation LolA/LolB/LppX"/>
    <property type="match status" value="1"/>
</dbReference>
<evidence type="ECO:0000256" key="4">
    <source>
        <dbReference type="ARBA" id="ARBA00022764"/>
    </source>
</evidence>
<evidence type="ECO:0000313" key="8">
    <source>
        <dbReference type="EMBL" id="ACS86566.1"/>
    </source>
</evidence>
<dbReference type="KEGG" id="dda:Dd703_2789"/>
<name>C6CAR8_MUSP7</name>
<keyword evidence="4" id="KW-0574">Periplasm</keyword>
<feature type="signal peptide" evidence="5">
    <location>
        <begin position="1"/>
        <end position="23"/>
    </location>
</feature>
<organism evidence="8 9">
    <name type="scientific">Musicola paradisiaca (strain Ech703)</name>
    <name type="common">Dickeya paradisiaca</name>
    <name type="synonym">Dickeya dadantii</name>
    <dbReference type="NCBI Taxonomy" id="579405"/>
    <lineage>
        <taxon>Bacteria</taxon>
        <taxon>Pseudomonadati</taxon>
        <taxon>Pseudomonadota</taxon>
        <taxon>Gammaproteobacteria</taxon>
        <taxon>Enterobacterales</taxon>
        <taxon>Pectobacteriaceae</taxon>
        <taxon>Musicola</taxon>
    </lineage>
</organism>
<dbReference type="GO" id="GO:0030288">
    <property type="term" value="C:outer membrane-bounded periplasmic space"/>
    <property type="evidence" value="ECO:0007669"/>
    <property type="project" value="TreeGrafter"/>
</dbReference>
<keyword evidence="9" id="KW-1185">Reference proteome</keyword>
<dbReference type="InterPro" id="IPR005588">
    <property type="entry name" value="MucB_RseB"/>
</dbReference>
<dbReference type="Pfam" id="PF03888">
    <property type="entry name" value="MucB_RseB"/>
    <property type="match status" value="1"/>
</dbReference>
<proteinExistence type="inferred from homology"/>
<sequence length="318" mass="35364">MKRFWFAASVLLGSLSYSSFAPAQSDTGALLQQMGSASRSLNYEIHFINVSRQGIESLRYRHIIDGKDTLAELVHLDGPRRAVVQKGHEISYFESDSEPFTLSGDHIVDALPSLIFANFDRLSTYYDFIPTGRIRLADRQGDVIRVVSRDGTRFSYVVCLDSESHLPLRVDLLDQNGELLEQFRIVSLSFDDHEVQSAVKPLDSLSLPPPVNIPAGTTANFSWISEWLPAGVEEISRSQRTLPGVNGVVESRLYSDGLFSFSVNISPVGEKHPDQNALLGRKAIHTEVRNEHEITVIGELPLATARRIADNVIFKASQ</sequence>